<dbReference type="Gene3D" id="1.10.3210.10">
    <property type="entry name" value="Hypothetical protein af1432"/>
    <property type="match status" value="1"/>
</dbReference>
<comment type="caution">
    <text evidence="4">The sequence shown here is derived from an EMBL/GenBank/DDBJ whole genome shotgun (WGS) entry which is preliminary data.</text>
</comment>
<dbReference type="OrthoDB" id="9803619at2"/>
<dbReference type="NCBIfam" id="TIGR01353">
    <property type="entry name" value="dGTP_triPase"/>
    <property type="match status" value="1"/>
</dbReference>
<dbReference type="PANTHER" id="PTHR35795">
    <property type="entry name" value="SLR1885 PROTEIN"/>
    <property type="match status" value="1"/>
</dbReference>
<dbReference type="AlphaFoldDB" id="U2FGB3"/>
<keyword evidence="1 4" id="KW-0378">Hydrolase</keyword>
<reference evidence="4 5" key="1">
    <citation type="journal article" date="2011" name="J. Bacteriol.">
        <title>Genome sequence of Haloplasma contractile, an unusual contractile bacterium from a deep-sea anoxic brine lake.</title>
        <authorList>
            <person name="Antunes A."/>
            <person name="Alam I."/>
            <person name="El Dorry H."/>
            <person name="Siam R."/>
            <person name="Robertson A."/>
            <person name="Bajic V.B."/>
            <person name="Stingl U."/>
        </authorList>
    </citation>
    <scope>NUCLEOTIDE SEQUENCE [LARGE SCALE GENOMIC DNA]</scope>
    <source>
        <strain evidence="4 5">SSD-17B</strain>
    </source>
</reference>
<dbReference type="Pfam" id="PF01966">
    <property type="entry name" value="HD"/>
    <property type="match status" value="1"/>
</dbReference>
<dbReference type="InterPro" id="IPR051094">
    <property type="entry name" value="Diverse_Catalytic_Enzymes"/>
</dbReference>
<evidence type="ECO:0000256" key="1">
    <source>
        <dbReference type="ARBA" id="ARBA00022801"/>
    </source>
</evidence>
<evidence type="ECO:0000256" key="2">
    <source>
        <dbReference type="SAM" id="Coils"/>
    </source>
</evidence>
<dbReference type="CDD" id="cd00077">
    <property type="entry name" value="HDc"/>
    <property type="match status" value="1"/>
</dbReference>
<proteinExistence type="predicted"/>
<dbReference type="InterPro" id="IPR026875">
    <property type="entry name" value="PHydrolase_assoc_dom"/>
</dbReference>
<dbReference type="InterPro" id="IPR006261">
    <property type="entry name" value="dGTPase"/>
</dbReference>
<protein>
    <submittedName>
        <fullName evidence="4">HD superfamily hydrolase ral function prediction only protein</fullName>
        <ecNumber evidence="4">3.1.5.1</ecNumber>
    </submittedName>
</protein>
<dbReference type="EC" id="3.1.5.1" evidence="4"/>
<evidence type="ECO:0000313" key="4">
    <source>
        <dbReference type="EMBL" id="ERJ11920.1"/>
    </source>
</evidence>
<dbReference type="eggNOG" id="COG0232">
    <property type="taxonomic scope" value="Bacteria"/>
</dbReference>
<dbReference type="InterPro" id="IPR006674">
    <property type="entry name" value="HD_domain"/>
</dbReference>
<name>U2FGB3_9MOLU</name>
<keyword evidence="2" id="KW-0175">Coiled coil</keyword>
<evidence type="ECO:0000313" key="5">
    <source>
        <dbReference type="Proteomes" id="UP000005707"/>
    </source>
</evidence>
<dbReference type="InParanoid" id="U2FGB3"/>
<sequence>MDHVITNDYLEKIDCYNKFIQCNIKRDQDDREHPYRTPYQRDRDRILYTKSFRSLSGKTQLFLANTDDHTRTRLTHSIEVAQLSQTIAKALHLDESLAEAIALGHDLGHTPFGHVGERTLHSIMNGTINIHNMNMCNNRLLLSTDNLGYKHNSHSVYTTSKETNNLNLTYHTLWGFLFHTKVNYEENRHYTLKYNKELGFYKHIDLYKSIEDYWSLEALVVECADEIAQRHHDIEDALEYYMISHEDIISKISEIFDSYKDKDNERITGYIKELKDINERIENQTEEEEEVTIRHLTRFIVNILVSDLIENSIKTITREFPVKGDQIKLSPKKLQSLKLLRYSNVISDIDEAIKKYLKNTVLYSHKAQIMDGRGKYIIKRLFKAYTHNPQQLPDRIIEALYRRYWHSKGEEVDKKINVGEKRADIQELHEKLKVSIEKMKSNMLFSGNYNQHYLDSLFRTVCHYIASMTDSYANRQHRLLYNIID</sequence>
<dbReference type="PROSITE" id="PS51831">
    <property type="entry name" value="HD"/>
    <property type="match status" value="1"/>
</dbReference>
<gene>
    <name evidence="4" type="ORF">HLPCO_002160</name>
</gene>
<dbReference type="RefSeq" id="WP_008827423.1">
    <property type="nucleotide sequence ID" value="NZ_AFNU02000007.1"/>
</dbReference>
<evidence type="ECO:0000259" key="3">
    <source>
        <dbReference type="PROSITE" id="PS51831"/>
    </source>
</evidence>
<dbReference type="SMART" id="SM00471">
    <property type="entry name" value="HDc"/>
    <property type="match status" value="1"/>
</dbReference>
<dbReference type="SUPFAM" id="SSF109604">
    <property type="entry name" value="HD-domain/PDEase-like"/>
    <property type="match status" value="1"/>
</dbReference>
<dbReference type="Pfam" id="PF13286">
    <property type="entry name" value="HD_assoc"/>
    <property type="match status" value="2"/>
</dbReference>
<feature type="coiled-coil region" evidence="2">
    <location>
        <begin position="267"/>
        <end position="294"/>
    </location>
</feature>
<reference evidence="4 5" key="2">
    <citation type="journal article" date="2013" name="PLoS ONE">
        <title>INDIGO - INtegrated Data Warehouse of MIcrobial GenOmes with Examples from the Red Sea Extremophiles.</title>
        <authorList>
            <person name="Alam I."/>
            <person name="Antunes A."/>
            <person name="Kamau A.A."/>
            <person name="Ba Alawi W."/>
            <person name="Kalkatawi M."/>
            <person name="Stingl U."/>
            <person name="Bajic V.B."/>
        </authorList>
    </citation>
    <scope>NUCLEOTIDE SEQUENCE [LARGE SCALE GENOMIC DNA]</scope>
    <source>
        <strain evidence="4 5">SSD-17B</strain>
    </source>
</reference>
<dbReference type="Proteomes" id="UP000005707">
    <property type="component" value="Unassembled WGS sequence"/>
</dbReference>
<accession>U2FGB3</accession>
<organism evidence="4 5">
    <name type="scientific">Haloplasma contractile SSD-17B</name>
    <dbReference type="NCBI Taxonomy" id="1033810"/>
    <lineage>
        <taxon>Bacteria</taxon>
        <taxon>Bacillati</taxon>
        <taxon>Mycoplasmatota</taxon>
        <taxon>Mollicutes</taxon>
        <taxon>Haloplasmatales</taxon>
        <taxon>Haloplasmataceae</taxon>
        <taxon>Haloplasma</taxon>
    </lineage>
</organism>
<dbReference type="InterPro" id="IPR003607">
    <property type="entry name" value="HD/PDEase_dom"/>
</dbReference>
<feature type="domain" description="HD" evidence="3">
    <location>
        <begin position="73"/>
        <end position="230"/>
    </location>
</feature>
<dbReference type="GO" id="GO:0008832">
    <property type="term" value="F:dGTPase activity"/>
    <property type="evidence" value="ECO:0007669"/>
    <property type="project" value="UniProtKB-EC"/>
</dbReference>
<dbReference type="PANTHER" id="PTHR35795:SF1">
    <property type="entry name" value="BIS(5'-NUCLEOSYL)-TETRAPHOSPHATASE, SYMMETRICAL"/>
    <property type="match status" value="1"/>
</dbReference>
<dbReference type="STRING" id="1033810.HLPCO_002160"/>
<dbReference type="EMBL" id="AFNU02000007">
    <property type="protein sequence ID" value="ERJ11920.1"/>
    <property type="molecule type" value="Genomic_DNA"/>
</dbReference>
<keyword evidence="5" id="KW-1185">Reference proteome</keyword>